<dbReference type="GO" id="GO:0005179">
    <property type="term" value="F:hormone activity"/>
    <property type="evidence" value="ECO:0007669"/>
    <property type="project" value="TreeGrafter"/>
</dbReference>
<feature type="chain" id="PRO_5043788279" description="C1q domain-containing protein" evidence="5">
    <location>
        <begin position="42"/>
        <end position="359"/>
    </location>
</feature>
<feature type="compositionally biased region" description="Basic and acidic residues" evidence="4">
    <location>
        <begin position="89"/>
        <end position="101"/>
    </location>
</feature>
<dbReference type="GO" id="GO:0005615">
    <property type="term" value="C:extracellular space"/>
    <property type="evidence" value="ECO:0007669"/>
    <property type="project" value="TreeGrafter"/>
</dbReference>
<dbReference type="Gene3D" id="2.60.120.40">
    <property type="match status" value="1"/>
</dbReference>
<feature type="region of interest" description="Disordered" evidence="4">
    <location>
        <begin position="184"/>
        <end position="221"/>
    </location>
</feature>
<feature type="compositionally biased region" description="Low complexity" evidence="4">
    <location>
        <begin position="133"/>
        <end position="144"/>
    </location>
</feature>
<dbReference type="PANTHER" id="PTHR24019:SF13">
    <property type="entry name" value="ERYTHROFERRONE"/>
    <property type="match status" value="1"/>
</dbReference>
<protein>
    <recommendedName>
        <fullName evidence="8">C1q domain-containing protein</fullName>
    </recommendedName>
</protein>
<evidence type="ECO:0000313" key="7">
    <source>
        <dbReference type="Proteomes" id="UP001460270"/>
    </source>
</evidence>
<comment type="subcellular location">
    <subcellularLocation>
        <location evidence="1">Secreted</location>
    </subcellularLocation>
</comment>
<dbReference type="SUPFAM" id="SSF49842">
    <property type="entry name" value="TNF-like"/>
    <property type="match status" value="1"/>
</dbReference>
<keyword evidence="3 5" id="KW-0732">Signal</keyword>
<dbReference type="EMBL" id="JBBPFD010000680">
    <property type="protein sequence ID" value="KAK7877663.1"/>
    <property type="molecule type" value="Genomic_DNA"/>
</dbReference>
<feature type="compositionally biased region" description="Pro residues" evidence="4">
    <location>
        <begin position="114"/>
        <end position="132"/>
    </location>
</feature>
<gene>
    <name evidence="6" type="ORF">WMY93_031675</name>
</gene>
<feature type="signal peptide" evidence="5">
    <location>
        <begin position="1"/>
        <end position="41"/>
    </location>
</feature>
<evidence type="ECO:0000256" key="3">
    <source>
        <dbReference type="ARBA" id="ARBA00022729"/>
    </source>
</evidence>
<dbReference type="Proteomes" id="UP001460270">
    <property type="component" value="Unassembled WGS sequence"/>
</dbReference>
<dbReference type="PANTHER" id="PTHR24019">
    <property type="entry name" value="ADIPOLIN"/>
    <property type="match status" value="1"/>
</dbReference>
<dbReference type="InterPro" id="IPR052136">
    <property type="entry name" value="Adipolin/Erythroferrone-rel"/>
</dbReference>
<evidence type="ECO:0000256" key="1">
    <source>
        <dbReference type="ARBA" id="ARBA00004613"/>
    </source>
</evidence>
<feature type="region of interest" description="Disordered" evidence="4">
    <location>
        <begin position="89"/>
        <end position="166"/>
    </location>
</feature>
<keyword evidence="2" id="KW-0964">Secreted</keyword>
<name>A0AAW0MHH0_9GOBI</name>
<keyword evidence="7" id="KW-1185">Reference proteome</keyword>
<accession>A0AAW0MHH0</accession>
<dbReference type="InterPro" id="IPR008983">
    <property type="entry name" value="Tumour_necrosis_fac-like_dom"/>
</dbReference>
<reference evidence="7" key="1">
    <citation type="submission" date="2024-04" db="EMBL/GenBank/DDBJ databases">
        <title>Salinicola lusitanus LLJ914,a marine bacterium isolated from the Okinawa Trough.</title>
        <authorList>
            <person name="Li J."/>
        </authorList>
    </citation>
    <scope>NUCLEOTIDE SEQUENCE [LARGE SCALE GENOMIC DNA]</scope>
</reference>
<organism evidence="6 7">
    <name type="scientific">Mugilogobius chulae</name>
    <name type="common">yellowstripe goby</name>
    <dbReference type="NCBI Taxonomy" id="88201"/>
    <lineage>
        <taxon>Eukaryota</taxon>
        <taxon>Metazoa</taxon>
        <taxon>Chordata</taxon>
        <taxon>Craniata</taxon>
        <taxon>Vertebrata</taxon>
        <taxon>Euteleostomi</taxon>
        <taxon>Actinopterygii</taxon>
        <taxon>Neopterygii</taxon>
        <taxon>Teleostei</taxon>
        <taxon>Neoteleostei</taxon>
        <taxon>Acanthomorphata</taxon>
        <taxon>Gobiaria</taxon>
        <taxon>Gobiiformes</taxon>
        <taxon>Gobioidei</taxon>
        <taxon>Gobiidae</taxon>
        <taxon>Gobionellinae</taxon>
        <taxon>Mugilogobius</taxon>
    </lineage>
</organism>
<sequence>MTSSRVRGRGSVCGAVRSSSLAPVPVPVLVLVLVLVLEAAASPGESSEEQQQDLGLGLDPEEEQRLSHGLVSSEGSRLSWLIFRKKLGQENEKRSSSERRQSLKRSSKHGLPGPAGPPGPPGPQGPPDPQEPPTAGATAPPAGAEGNRSKLGRIQEREKRRERKRLMDVRGVLKMVEVVQSARGGIGGSGLTSGLRRPRSGGGGVSPLPRPPSGHSLVPESSGVVGVVASSESERASELHTVSVYVSARLVSGVRTVHGSSLRILPAHSFTAHGVWRPSPSPSPDHVRAAICVQSLCQTNLSVASVMGVASSGGSFSVLLTGTLHLQAGEYVSVFVDNGTGSSLTVLSHSVFSGLLRGV</sequence>
<dbReference type="AlphaFoldDB" id="A0AAW0MHH0"/>
<evidence type="ECO:0008006" key="8">
    <source>
        <dbReference type="Google" id="ProtNLM"/>
    </source>
</evidence>
<evidence type="ECO:0000256" key="2">
    <source>
        <dbReference type="ARBA" id="ARBA00022525"/>
    </source>
</evidence>
<evidence type="ECO:0000313" key="6">
    <source>
        <dbReference type="EMBL" id="KAK7877663.1"/>
    </source>
</evidence>
<comment type="caution">
    <text evidence="6">The sequence shown here is derived from an EMBL/GenBank/DDBJ whole genome shotgun (WGS) entry which is preliminary data.</text>
</comment>
<evidence type="ECO:0000256" key="4">
    <source>
        <dbReference type="SAM" id="MobiDB-lite"/>
    </source>
</evidence>
<evidence type="ECO:0000256" key="5">
    <source>
        <dbReference type="SAM" id="SignalP"/>
    </source>
</evidence>
<proteinExistence type="predicted"/>